<accession>A0A9W8B567</accession>
<feature type="domain" description="AB hydrolase-1" evidence="1">
    <location>
        <begin position="69"/>
        <end position="319"/>
    </location>
</feature>
<dbReference type="InterPro" id="IPR000073">
    <property type="entry name" value="AB_hydrolase_1"/>
</dbReference>
<evidence type="ECO:0000259" key="1">
    <source>
        <dbReference type="Pfam" id="PF00561"/>
    </source>
</evidence>
<dbReference type="Gene3D" id="3.40.50.1820">
    <property type="entry name" value="alpha/beta hydrolase"/>
    <property type="match status" value="1"/>
</dbReference>
<evidence type="ECO:0000313" key="2">
    <source>
        <dbReference type="EMBL" id="KAJ1976415.1"/>
    </source>
</evidence>
<organism evidence="2 3">
    <name type="scientific">Dimargaris verticillata</name>
    <dbReference type="NCBI Taxonomy" id="2761393"/>
    <lineage>
        <taxon>Eukaryota</taxon>
        <taxon>Fungi</taxon>
        <taxon>Fungi incertae sedis</taxon>
        <taxon>Zoopagomycota</taxon>
        <taxon>Kickxellomycotina</taxon>
        <taxon>Dimargaritomycetes</taxon>
        <taxon>Dimargaritales</taxon>
        <taxon>Dimargaritaceae</taxon>
        <taxon>Dimargaris</taxon>
    </lineage>
</organism>
<dbReference type="EMBL" id="JANBQB010000433">
    <property type="protein sequence ID" value="KAJ1976415.1"/>
    <property type="molecule type" value="Genomic_DNA"/>
</dbReference>
<dbReference type="InterPro" id="IPR050471">
    <property type="entry name" value="AB_hydrolase"/>
</dbReference>
<protein>
    <recommendedName>
        <fullName evidence="1">AB hydrolase-1 domain-containing protein</fullName>
    </recommendedName>
</protein>
<dbReference type="Proteomes" id="UP001151582">
    <property type="component" value="Unassembled WGS sequence"/>
</dbReference>
<reference evidence="2" key="1">
    <citation type="submission" date="2022-07" db="EMBL/GenBank/DDBJ databases">
        <title>Phylogenomic reconstructions and comparative analyses of Kickxellomycotina fungi.</title>
        <authorList>
            <person name="Reynolds N.K."/>
            <person name="Stajich J.E."/>
            <person name="Barry K."/>
            <person name="Grigoriev I.V."/>
            <person name="Crous P."/>
            <person name="Smith M.E."/>
        </authorList>
    </citation>
    <scope>NUCLEOTIDE SEQUENCE</scope>
    <source>
        <strain evidence="2">RSA 567</strain>
    </source>
</reference>
<dbReference type="SUPFAM" id="SSF53474">
    <property type="entry name" value="alpha/beta-Hydrolases"/>
    <property type="match status" value="1"/>
</dbReference>
<gene>
    <name evidence="2" type="ORF">H4R34_003984</name>
</gene>
<evidence type="ECO:0000313" key="3">
    <source>
        <dbReference type="Proteomes" id="UP001151582"/>
    </source>
</evidence>
<sequence>MASAPETVPMLATAAAENEDTNARETATHRMPPIMLIDTLTTQGYCTVHTSTGPFRLYYELHGHGPQKVLFVAGSGASLLSWRLQIDHFASQPEYQVCAYDARGVGWSDAPPGLYTTTDMASDALCLLDTLPGWNRDVHAVGCSMGGMVLQEIAIRDPTRFTTLAFLSTSPGRVLFPWRTTLSFLRLCITFDFELRVRRATSLFYPADWLRQTPAPESEGHRLRLASNFLYIRHFLKAWLPYIRYQPLTGVLGHLSAVLRHRVTAARLRPAVTDHPPMRSLVLVGTNDKVAPPQDSLLLASYLQAPVYVFSGSGHILAVEQTRRLNAILHCHFMAQPIAITPDATFAV</sequence>
<dbReference type="PANTHER" id="PTHR43433">
    <property type="entry name" value="HYDROLASE, ALPHA/BETA FOLD FAMILY PROTEIN"/>
    <property type="match status" value="1"/>
</dbReference>
<comment type="caution">
    <text evidence="2">The sequence shown here is derived from an EMBL/GenBank/DDBJ whole genome shotgun (WGS) entry which is preliminary data.</text>
</comment>
<dbReference type="Pfam" id="PF00561">
    <property type="entry name" value="Abhydrolase_1"/>
    <property type="match status" value="1"/>
</dbReference>
<name>A0A9W8B567_9FUNG</name>
<dbReference type="OrthoDB" id="19657at2759"/>
<proteinExistence type="predicted"/>
<dbReference type="InterPro" id="IPR029058">
    <property type="entry name" value="AB_hydrolase_fold"/>
</dbReference>
<dbReference type="PANTHER" id="PTHR43433:SF5">
    <property type="entry name" value="AB HYDROLASE-1 DOMAIN-CONTAINING PROTEIN"/>
    <property type="match status" value="1"/>
</dbReference>
<keyword evidence="3" id="KW-1185">Reference proteome</keyword>
<dbReference type="AlphaFoldDB" id="A0A9W8B567"/>